<dbReference type="InterPro" id="IPR012349">
    <property type="entry name" value="Split_barrel_FMN-bd"/>
</dbReference>
<evidence type="ECO:0000259" key="1">
    <source>
        <dbReference type="Pfam" id="PF16242"/>
    </source>
</evidence>
<organism evidence="2 3">
    <name type="scientific">Salegentibacter agarivorans</name>
    <dbReference type="NCBI Taxonomy" id="345907"/>
    <lineage>
        <taxon>Bacteria</taxon>
        <taxon>Pseudomonadati</taxon>
        <taxon>Bacteroidota</taxon>
        <taxon>Flavobacteriia</taxon>
        <taxon>Flavobacteriales</taxon>
        <taxon>Flavobacteriaceae</taxon>
        <taxon>Salegentibacter</taxon>
    </lineage>
</organism>
<feature type="domain" description="General stress protein FMN-binding split barrel" evidence="1">
    <location>
        <begin position="11"/>
        <end position="155"/>
    </location>
</feature>
<dbReference type="Gene3D" id="2.30.110.10">
    <property type="entry name" value="Electron Transport, Fmn-binding Protein, Chain A"/>
    <property type="match status" value="1"/>
</dbReference>
<dbReference type="AlphaFoldDB" id="A0A1I2KFS5"/>
<dbReference type="InterPro" id="IPR038725">
    <property type="entry name" value="YdaG_split_barrel_FMN-bd"/>
</dbReference>
<sequence length="167" mass="18814">MSTENLNKDEALDKMKSMVKDIKTCMFVTDFGNKPLSAVPMTTKEVDKEGNIWFFSRLDSDHNGDIAKDNDVQLLYSDTSDMEFISIYGKATIETNKNVLEEFYGKMDDAWFNGVDDPNLTAIKVVPKEAYFWDNKQNKFVTFLKIGAAAVTGDKKGDIGEKGKLNL</sequence>
<gene>
    <name evidence="2" type="ORF">SAMN04488033_10323</name>
</gene>
<accession>A0A1I2KFS5</accession>
<dbReference type="Proteomes" id="UP000199116">
    <property type="component" value="Unassembled WGS sequence"/>
</dbReference>
<evidence type="ECO:0000313" key="3">
    <source>
        <dbReference type="Proteomes" id="UP000199116"/>
    </source>
</evidence>
<dbReference type="PANTHER" id="PTHR34818">
    <property type="entry name" value="PROTEIN BLI-3"/>
    <property type="match status" value="1"/>
</dbReference>
<dbReference type="PANTHER" id="PTHR34818:SF1">
    <property type="entry name" value="PROTEIN BLI-3"/>
    <property type="match status" value="1"/>
</dbReference>
<dbReference type="RefSeq" id="WP_075324843.1">
    <property type="nucleotide sequence ID" value="NZ_FOOH01000003.1"/>
</dbReference>
<dbReference type="InterPro" id="IPR052917">
    <property type="entry name" value="Stress-Dev_Protein"/>
</dbReference>
<reference evidence="3" key="1">
    <citation type="submission" date="2016-10" db="EMBL/GenBank/DDBJ databases">
        <authorList>
            <person name="Varghese N."/>
            <person name="Submissions S."/>
        </authorList>
    </citation>
    <scope>NUCLEOTIDE SEQUENCE [LARGE SCALE GENOMIC DNA]</scope>
    <source>
        <strain evidence="3">DSM 23515</strain>
    </source>
</reference>
<dbReference type="Pfam" id="PF16242">
    <property type="entry name" value="Pyrid_ox_like"/>
    <property type="match status" value="1"/>
</dbReference>
<proteinExistence type="predicted"/>
<dbReference type="SUPFAM" id="SSF50475">
    <property type="entry name" value="FMN-binding split barrel"/>
    <property type="match status" value="1"/>
</dbReference>
<keyword evidence="3" id="KW-1185">Reference proteome</keyword>
<dbReference type="EMBL" id="FOOH01000003">
    <property type="protein sequence ID" value="SFF65228.1"/>
    <property type="molecule type" value="Genomic_DNA"/>
</dbReference>
<protein>
    <submittedName>
        <fullName evidence="2">General stress protein 26</fullName>
    </submittedName>
</protein>
<name>A0A1I2KFS5_9FLAO</name>
<evidence type="ECO:0000313" key="2">
    <source>
        <dbReference type="EMBL" id="SFF65228.1"/>
    </source>
</evidence>